<accession>A0ABW4LT48</accession>
<evidence type="ECO:0000313" key="1">
    <source>
        <dbReference type="EMBL" id="MFD1738334.1"/>
    </source>
</evidence>
<keyword evidence="2" id="KW-1185">Reference proteome</keyword>
<sequence>MTTSLEEAILTEIPEAAAHDDVNKIYYIVGYYELMEENKKYILFLRESTINPG</sequence>
<dbReference type="Proteomes" id="UP001597214">
    <property type="component" value="Unassembled WGS sequence"/>
</dbReference>
<reference evidence="2" key="1">
    <citation type="journal article" date="2019" name="Int. J. Syst. Evol. Microbiol.">
        <title>The Global Catalogue of Microorganisms (GCM) 10K type strain sequencing project: providing services to taxonomists for standard genome sequencing and annotation.</title>
        <authorList>
            <consortium name="The Broad Institute Genomics Platform"/>
            <consortium name="The Broad Institute Genome Sequencing Center for Infectious Disease"/>
            <person name="Wu L."/>
            <person name="Ma J."/>
        </authorList>
    </citation>
    <scope>NUCLEOTIDE SEQUENCE [LARGE SCALE GENOMIC DNA]</scope>
    <source>
        <strain evidence="2">CCUG 49339</strain>
    </source>
</reference>
<evidence type="ECO:0000313" key="2">
    <source>
        <dbReference type="Proteomes" id="UP001597214"/>
    </source>
</evidence>
<gene>
    <name evidence="1" type="ORF">ACFSCX_17565</name>
</gene>
<dbReference type="EMBL" id="JBHUEM010000044">
    <property type="protein sequence ID" value="MFD1738334.1"/>
    <property type="molecule type" value="Genomic_DNA"/>
</dbReference>
<comment type="caution">
    <text evidence="1">The sequence shown here is derived from an EMBL/GenBank/DDBJ whole genome shotgun (WGS) entry which is preliminary data.</text>
</comment>
<proteinExistence type="predicted"/>
<organism evidence="1 2">
    <name type="scientific">Bacillus salitolerans</name>
    <dbReference type="NCBI Taxonomy" id="1437434"/>
    <lineage>
        <taxon>Bacteria</taxon>
        <taxon>Bacillati</taxon>
        <taxon>Bacillota</taxon>
        <taxon>Bacilli</taxon>
        <taxon>Bacillales</taxon>
        <taxon>Bacillaceae</taxon>
        <taxon>Bacillus</taxon>
    </lineage>
</organism>
<name>A0ABW4LT48_9BACI</name>
<dbReference type="RefSeq" id="WP_377929544.1">
    <property type="nucleotide sequence ID" value="NZ_JBHUEM010000044.1"/>
</dbReference>
<protein>
    <submittedName>
        <fullName evidence="1">Uncharacterized protein</fullName>
    </submittedName>
</protein>